<evidence type="ECO:0000256" key="2">
    <source>
        <dbReference type="SAM" id="Coils"/>
    </source>
</evidence>
<keyword evidence="3" id="KW-0472">Membrane</keyword>
<accession>A0A0F9TDI2</accession>
<feature type="transmembrane region" description="Helical" evidence="3">
    <location>
        <begin position="544"/>
        <end position="563"/>
    </location>
</feature>
<protein>
    <recommendedName>
        <fullName evidence="4">Phage tail tape measure protein domain-containing protein</fullName>
    </recommendedName>
</protein>
<reference evidence="5" key="1">
    <citation type="journal article" date="2015" name="Nature">
        <title>Complex archaea that bridge the gap between prokaryotes and eukaryotes.</title>
        <authorList>
            <person name="Spang A."/>
            <person name="Saw J.H."/>
            <person name="Jorgensen S.L."/>
            <person name="Zaremba-Niedzwiedzka K."/>
            <person name="Martijn J."/>
            <person name="Lind A.E."/>
            <person name="van Eijk R."/>
            <person name="Schleper C."/>
            <person name="Guy L."/>
            <person name="Ettema T.J."/>
        </authorList>
    </citation>
    <scope>NUCLEOTIDE SEQUENCE</scope>
</reference>
<feature type="coiled-coil region" evidence="2">
    <location>
        <begin position="287"/>
        <end position="314"/>
    </location>
</feature>
<dbReference type="NCBIfam" id="TIGR01760">
    <property type="entry name" value="tape_meas_TP901"/>
    <property type="match status" value="1"/>
</dbReference>
<feature type="transmembrane region" description="Helical" evidence="3">
    <location>
        <begin position="479"/>
        <end position="498"/>
    </location>
</feature>
<comment type="caution">
    <text evidence="5">The sequence shown here is derived from an EMBL/GenBank/DDBJ whole genome shotgun (WGS) entry which is preliminary data.</text>
</comment>
<feature type="transmembrane region" description="Helical" evidence="3">
    <location>
        <begin position="42"/>
        <end position="62"/>
    </location>
</feature>
<evidence type="ECO:0000259" key="4">
    <source>
        <dbReference type="Pfam" id="PF10145"/>
    </source>
</evidence>
<feature type="domain" description="Phage tail tape measure protein" evidence="4">
    <location>
        <begin position="86"/>
        <end position="283"/>
    </location>
</feature>
<dbReference type="AlphaFoldDB" id="A0A0F9TDI2"/>
<feature type="transmembrane region" description="Helical" evidence="3">
    <location>
        <begin position="382"/>
        <end position="404"/>
    </location>
</feature>
<sequence length="948" mass="101740">MANDIAFKVTIDPKQAQTALVSLQKNLKSIGEGFTRFGRQSAVAFAGFAAVIGGVTFAFANFESQLIDIQRTTGITGDELKDLGSEILELSKNSDRSAIELGKIAAAAGQLGIQGSQNILTFTKTVAQVSTALGFAAEFTATALARISKAFDIPIDDVERLSSSINELSQTTSASAEEIVIAIQNVAPVLGRLAFSEEQIAGLTATFIELTGSGERAAVALSRFFSQASDNFDKLAEVTGLSQDSLKELFDTDPTKFFLSIQKGFAGVESNALRTAKAQEIFGIQGARAVLANNEQIERLVKNLNDSEKAFNENVSIQEEFEATSKKLLFQLGRLRNIFQILFIDLGQRLAPTIRTIIDGLTNLALKFEALPDPIKDSLANALLLGAALTGMFAILGFGIGFILKAASNFIALGRVLVKVAPSFKKIALGIRGISLALLANPIGLIIGAIALAIGVLLFAFRNNFGGILDILKIFVDQWLAAFQFVRTVVGLVANVLRDKLGGAFRFITNLSRAVIKRVIENFTIFFNVLIKGANLAFKPISRLFGVVKIFFNGIINVVGIAIDKLGSFFKTFVKLAAAVIGFDLNALKSAIKEFTDTSEDNADRLKDVWKETQDANTEASRKANKDILKDNQDLAKQLTAPGLPPIPGLPTAPGAPGVTIPDVPGPKFVDTEAEKRKQALIQAAQDRIAGVQKEGQEIFTIRQEQSILELQSLQGTLSRREELELEQFQARRDLLLEQGSLDKETVELLKQEEQTIRDRFNRLQLEREKQLQIQRQKLQISDLTTLKGFLGEVGVAFKEAALVLKGIRLGEAIVSVATGIANALAGPFPVNIANAAIVGAQGAAQIATIQAQQFQVGAVNIPAQIPAILDPGEMVITRSIAQGIRGGDLTLGGPGGGQQEGTTNNFNINFDGAQFLGIDESAVDQIEELLIAKREVIGSALVPGIGV</sequence>
<feature type="coiled-coil region" evidence="2">
    <location>
        <begin position="719"/>
        <end position="767"/>
    </location>
</feature>
<dbReference type="Pfam" id="PF10145">
    <property type="entry name" value="PhageMin_Tail"/>
    <property type="match status" value="1"/>
</dbReference>
<feature type="transmembrane region" description="Helical" evidence="3">
    <location>
        <begin position="434"/>
        <end position="459"/>
    </location>
</feature>
<dbReference type="PANTHER" id="PTHR37813:SF1">
    <property type="entry name" value="FELS-2 PROPHAGE PROTEIN"/>
    <property type="match status" value="1"/>
</dbReference>
<gene>
    <name evidence="5" type="ORF">LCGC14_0405110</name>
</gene>
<keyword evidence="1" id="KW-1188">Viral release from host cell</keyword>
<evidence type="ECO:0000256" key="1">
    <source>
        <dbReference type="ARBA" id="ARBA00022612"/>
    </source>
</evidence>
<keyword evidence="3" id="KW-1133">Transmembrane helix</keyword>
<organism evidence="5">
    <name type="scientific">marine sediment metagenome</name>
    <dbReference type="NCBI Taxonomy" id="412755"/>
    <lineage>
        <taxon>unclassified sequences</taxon>
        <taxon>metagenomes</taxon>
        <taxon>ecological metagenomes</taxon>
    </lineage>
</organism>
<evidence type="ECO:0000313" key="5">
    <source>
        <dbReference type="EMBL" id="KKN72957.1"/>
    </source>
</evidence>
<evidence type="ECO:0000256" key="3">
    <source>
        <dbReference type="SAM" id="Phobius"/>
    </source>
</evidence>
<name>A0A0F9TDI2_9ZZZZ</name>
<keyword evidence="2" id="KW-0175">Coiled coil</keyword>
<keyword evidence="3" id="KW-0812">Transmembrane</keyword>
<dbReference type="EMBL" id="LAZR01000352">
    <property type="protein sequence ID" value="KKN72957.1"/>
    <property type="molecule type" value="Genomic_DNA"/>
</dbReference>
<dbReference type="PANTHER" id="PTHR37813">
    <property type="entry name" value="FELS-2 PROPHAGE PROTEIN"/>
    <property type="match status" value="1"/>
</dbReference>
<proteinExistence type="predicted"/>
<dbReference type="InterPro" id="IPR010090">
    <property type="entry name" value="Phage_tape_meas"/>
</dbReference>